<evidence type="ECO:0000313" key="1">
    <source>
        <dbReference type="EMBL" id="CAB0034505.1"/>
    </source>
</evidence>
<dbReference type="Proteomes" id="UP000479190">
    <property type="component" value="Unassembled WGS sequence"/>
</dbReference>
<organism evidence="1 2">
    <name type="scientific">Trichogramma brassicae</name>
    <dbReference type="NCBI Taxonomy" id="86971"/>
    <lineage>
        <taxon>Eukaryota</taxon>
        <taxon>Metazoa</taxon>
        <taxon>Ecdysozoa</taxon>
        <taxon>Arthropoda</taxon>
        <taxon>Hexapoda</taxon>
        <taxon>Insecta</taxon>
        <taxon>Pterygota</taxon>
        <taxon>Neoptera</taxon>
        <taxon>Endopterygota</taxon>
        <taxon>Hymenoptera</taxon>
        <taxon>Apocrita</taxon>
        <taxon>Proctotrupomorpha</taxon>
        <taxon>Chalcidoidea</taxon>
        <taxon>Trichogrammatidae</taxon>
        <taxon>Trichogramma</taxon>
    </lineage>
</organism>
<name>A0A6H5IAU3_9HYME</name>
<accession>A0A6H5IAU3</accession>
<dbReference type="EMBL" id="CADCXV010000745">
    <property type="protein sequence ID" value="CAB0034505.1"/>
    <property type="molecule type" value="Genomic_DNA"/>
</dbReference>
<evidence type="ECO:0000313" key="2">
    <source>
        <dbReference type="Proteomes" id="UP000479190"/>
    </source>
</evidence>
<keyword evidence="2" id="KW-1185">Reference proteome</keyword>
<gene>
    <name evidence="1" type="ORF">TBRA_LOCUS6403</name>
</gene>
<dbReference type="AlphaFoldDB" id="A0A6H5IAU3"/>
<sequence>MGDMEAGNSQKTRSGGGRVLVYNIRHRRAPDTAPSRQACVHGRLRDQVRQTRNRITILRVYINFIHVLRSNTLPVARRVVWPLVSMMLLSYLGLSRAYQSPAAPLTDALMVLLLQRRLAAPRAAVGTSRSLCKQSSGVQQQQQQQQQHQHQQWSTYC</sequence>
<reference evidence="1 2" key="1">
    <citation type="submission" date="2020-02" db="EMBL/GenBank/DDBJ databases">
        <authorList>
            <person name="Ferguson B K."/>
        </authorList>
    </citation>
    <scope>NUCLEOTIDE SEQUENCE [LARGE SCALE GENOMIC DNA]</scope>
</reference>
<protein>
    <submittedName>
        <fullName evidence="1">Uncharacterized protein</fullName>
    </submittedName>
</protein>
<proteinExistence type="predicted"/>